<feature type="transmembrane region" description="Helical" evidence="9">
    <location>
        <begin position="6"/>
        <end position="31"/>
    </location>
</feature>
<comment type="similarity">
    <text evidence="9">Belongs to the FtsQ/DivIB family. FtsQ subfamily.</text>
</comment>
<dbReference type="HAMAP" id="MF_00911">
    <property type="entry name" value="FtsQ_subfam"/>
    <property type="match status" value="1"/>
</dbReference>
<evidence type="ECO:0000256" key="3">
    <source>
        <dbReference type="ARBA" id="ARBA00022519"/>
    </source>
</evidence>
<evidence type="ECO:0000256" key="2">
    <source>
        <dbReference type="ARBA" id="ARBA00022475"/>
    </source>
</evidence>
<evidence type="ECO:0000256" key="6">
    <source>
        <dbReference type="ARBA" id="ARBA00022989"/>
    </source>
</evidence>
<evidence type="ECO:0000259" key="10">
    <source>
        <dbReference type="PROSITE" id="PS51779"/>
    </source>
</evidence>
<comment type="function">
    <text evidence="9">Essential cell division protein. May link together the upstream cell division proteins, which are predominantly cytoplasmic, with the downstream cell division proteins, which are predominantly periplasmic. May control correct divisome assembly.</text>
</comment>
<dbReference type="InterPro" id="IPR013685">
    <property type="entry name" value="POTRA_FtsQ_type"/>
</dbReference>
<evidence type="ECO:0000313" key="12">
    <source>
        <dbReference type="Proteomes" id="UP001433638"/>
    </source>
</evidence>
<dbReference type="PANTHER" id="PTHR35851">
    <property type="entry name" value="CELL DIVISION PROTEIN FTSQ"/>
    <property type="match status" value="1"/>
</dbReference>
<dbReference type="Pfam" id="PF03799">
    <property type="entry name" value="FtsQ_DivIB_C"/>
    <property type="match status" value="1"/>
</dbReference>
<evidence type="ECO:0000256" key="9">
    <source>
        <dbReference type="HAMAP-Rule" id="MF_00911"/>
    </source>
</evidence>
<dbReference type="InterPro" id="IPR045335">
    <property type="entry name" value="FtsQ_C_sf"/>
</dbReference>
<evidence type="ECO:0000256" key="8">
    <source>
        <dbReference type="ARBA" id="ARBA00023306"/>
    </source>
</evidence>
<dbReference type="PROSITE" id="PS51779">
    <property type="entry name" value="POTRA"/>
    <property type="match status" value="1"/>
</dbReference>
<name>A0ABV1M4K1_9NEIS</name>
<dbReference type="InterPro" id="IPR005548">
    <property type="entry name" value="Cell_div_FtsQ/DivIB_C"/>
</dbReference>
<dbReference type="Proteomes" id="UP001433638">
    <property type="component" value="Unassembled WGS sequence"/>
</dbReference>
<dbReference type="Gene3D" id="3.10.20.310">
    <property type="entry name" value="membrane protein fhac"/>
    <property type="match status" value="1"/>
</dbReference>
<organism evidence="11 12">
    <name type="scientific">Vogesella oryzagri</name>
    <dbReference type="NCBI Taxonomy" id="3160864"/>
    <lineage>
        <taxon>Bacteria</taxon>
        <taxon>Pseudomonadati</taxon>
        <taxon>Pseudomonadota</taxon>
        <taxon>Betaproteobacteria</taxon>
        <taxon>Neisseriales</taxon>
        <taxon>Chromobacteriaceae</taxon>
        <taxon>Vogesella</taxon>
    </lineage>
</organism>
<evidence type="ECO:0000256" key="5">
    <source>
        <dbReference type="ARBA" id="ARBA00022692"/>
    </source>
</evidence>
<dbReference type="InterPro" id="IPR034746">
    <property type="entry name" value="POTRA"/>
</dbReference>
<evidence type="ECO:0000256" key="7">
    <source>
        <dbReference type="ARBA" id="ARBA00023136"/>
    </source>
</evidence>
<keyword evidence="4 9" id="KW-0132">Cell division</keyword>
<comment type="caution">
    <text evidence="11">The sequence shown here is derived from an EMBL/GenBank/DDBJ whole genome shotgun (WGS) entry which is preliminary data.</text>
</comment>
<dbReference type="RefSeq" id="WP_349587568.1">
    <property type="nucleotide sequence ID" value="NZ_JBEFLD010000005.1"/>
</dbReference>
<reference evidence="11" key="1">
    <citation type="submission" date="2024-06" db="EMBL/GenBank/DDBJ databases">
        <title>Genome sequence of Vogesella sp. MAHUQ-64.</title>
        <authorList>
            <person name="Huq M.A."/>
        </authorList>
    </citation>
    <scope>NUCLEOTIDE SEQUENCE</scope>
    <source>
        <strain evidence="11">MAHUQ-64</strain>
    </source>
</reference>
<dbReference type="EMBL" id="JBEFLD010000005">
    <property type="protein sequence ID" value="MEQ6291147.1"/>
    <property type="molecule type" value="Genomic_DNA"/>
</dbReference>
<comment type="subcellular location">
    <subcellularLocation>
        <location evidence="9">Cell inner membrane</location>
        <topology evidence="9">Single-pass type II membrane protein</topology>
    </subcellularLocation>
    <subcellularLocation>
        <location evidence="1">Membrane</location>
    </subcellularLocation>
    <text evidence="9">Localizes to the division septum.</text>
</comment>
<comment type="subunit">
    <text evidence="9">Part of a complex composed of FtsB, FtsL and FtsQ.</text>
</comment>
<keyword evidence="7 9" id="KW-0472">Membrane</keyword>
<evidence type="ECO:0000256" key="4">
    <source>
        <dbReference type="ARBA" id="ARBA00022618"/>
    </source>
</evidence>
<dbReference type="PANTHER" id="PTHR35851:SF1">
    <property type="entry name" value="CELL DIVISION PROTEIN FTSQ"/>
    <property type="match status" value="1"/>
</dbReference>
<keyword evidence="3 9" id="KW-0997">Cell inner membrane</keyword>
<gene>
    <name evidence="9" type="primary">ftsQ</name>
    <name evidence="11" type="ORF">ABNW52_11050</name>
</gene>
<dbReference type="GO" id="GO:0051301">
    <property type="term" value="P:cell division"/>
    <property type="evidence" value="ECO:0007669"/>
    <property type="project" value="UniProtKB-KW"/>
</dbReference>
<dbReference type="InterPro" id="IPR026579">
    <property type="entry name" value="FtsQ"/>
</dbReference>
<feature type="domain" description="POTRA" evidence="10">
    <location>
        <begin position="37"/>
        <end position="106"/>
    </location>
</feature>
<evidence type="ECO:0000256" key="1">
    <source>
        <dbReference type="ARBA" id="ARBA00004370"/>
    </source>
</evidence>
<keyword evidence="6 9" id="KW-1133">Transmembrane helix</keyword>
<keyword evidence="2 9" id="KW-1003">Cell membrane</keyword>
<proteinExistence type="inferred from homology"/>
<keyword evidence="8 9" id="KW-0131">Cell cycle</keyword>
<keyword evidence="12" id="KW-1185">Reference proteome</keyword>
<protein>
    <recommendedName>
        <fullName evidence="9">Cell division protein FtsQ</fullName>
    </recommendedName>
</protein>
<sequence length="242" mass="27538">MWDNHAVLRAVANLLLTASLLMLLYAGGFWLTHAPLFPVKRIHISGEVNKVTPVQLKYIAQNELTGTFFTLDIDKTRGAFEKLPWVRQVQVRRTWPDRLDIAVSEHVALARWGDSGLISTEGRWFDAASDQPLPVLFGPAATEKEMVKMLQAARQQLMPVRLQPARLWLSEREAWRMELDNGITLELGRGAVMERLARFALHWPRSLATLPYHITYVDLRYPNGFAVRMPDYKAPAVAGKKL</sequence>
<dbReference type="Gene3D" id="3.40.50.11690">
    <property type="entry name" value="Cell division protein FtsQ/DivIB"/>
    <property type="match status" value="1"/>
</dbReference>
<accession>A0ABV1M4K1</accession>
<keyword evidence="5 9" id="KW-0812">Transmembrane</keyword>
<evidence type="ECO:0000313" key="11">
    <source>
        <dbReference type="EMBL" id="MEQ6291147.1"/>
    </source>
</evidence>
<dbReference type="Pfam" id="PF08478">
    <property type="entry name" value="POTRA_1"/>
    <property type="match status" value="1"/>
</dbReference>